<dbReference type="AlphaFoldDB" id="A0A024VRZ3"/>
<evidence type="ECO:0000313" key="5">
    <source>
        <dbReference type="EMBL" id="ETW30661.1"/>
    </source>
</evidence>
<dbReference type="PROSITE" id="PS00993">
    <property type="entry name" value="RIBOSOMAL_L30E_2"/>
    <property type="match status" value="1"/>
</dbReference>
<dbReference type="Pfam" id="PF01248">
    <property type="entry name" value="Ribosomal_L7Ae"/>
    <property type="match status" value="1"/>
</dbReference>
<dbReference type="Gene3D" id="3.30.1330.30">
    <property type="match status" value="1"/>
</dbReference>
<dbReference type="InterPro" id="IPR004038">
    <property type="entry name" value="Ribosomal_eL8/eL30/eS12/Gad45"/>
</dbReference>
<proteinExistence type="inferred from homology"/>
<dbReference type="OrthoDB" id="1928736at2759"/>
<gene>
    <name evidence="5" type="ORF">PFFCH_01896</name>
</gene>
<protein>
    <submittedName>
        <fullName evidence="5">60S ribosomal protein</fullName>
    </submittedName>
</protein>
<reference evidence="5 6" key="1">
    <citation type="submission" date="2013-02" db="EMBL/GenBank/DDBJ databases">
        <title>The Genome Annotation of Plasmodium falciparum FCH/4.</title>
        <authorList>
            <consortium name="The Broad Institute Genome Sequencing Platform"/>
            <consortium name="The Broad Institute Genome Sequencing Center for Infectious Disease"/>
            <person name="Neafsey D."/>
            <person name="Hoffman S."/>
            <person name="Volkman S."/>
            <person name="Rosenthal P."/>
            <person name="Walker B."/>
            <person name="Young S.K."/>
            <person name="Zeng Q."/>
            <person name="Gargeya S."/>
            <person name="Fitzgerald M."/>
            <person name="Haas B."/>
            <person name="Abouelleil A."/>
            <person name="Allen A.W."/>
            <person name="Alvarado L."/>
            <person name="Arachchi H.M."/>
            <person name="Berlin A.M."/>
            <person name="Chapman S.B."/>
            <person name="Gainer-Dewar J."/>
            <person name="Goldberg J."/>
            <person name="Griggs A."/>
            <person name="Gujja S."/>
            <person name="Hansen M."/>
            <person name="Howarth C."/>
            <person name="Imamovic A."/>
            <person name="Ireland A."/>
            <person name="Larimer J."/>
            <person name="McCowan C."/>
            <person name="Murphy C."/>
            <person name="Pearson M."/>
            <person name="Poon T.W."/>
            <person name="Priest M."/>
            <person name="Roberts A."/>
            <person name="Saif S."/>
            <person name="Shea T."/>
            <person name="Sisk P."/>
            <person name="Sykes S."/>
            <person name="Wortman J."/>
            <person name="Nusbaum C."/>
            <person name="Birren B."/>
        </authorList>
    </citation>
    <scope>NUCLEOTIDE SEQUENCE [LARGE SCALE GENOMIC DNA]</scope>
    <source>
        <strain evidence="5 6">FCH/4</strain>
    </source>
</reference>
<evidence type="ECO:0000256" key="1">
    <source>
        <dbReference type="ARBA" id="ARBA00007326"/>
    </source>
</evidence>
<comment type="similarity">
    <text evidence="1">Belongs to the eukaryotic ribosomal protein eL30 family.</text>
</comment>
<keyword evidence="3" id="KW-0687">Ribonucleoprotein</keyword>
<dbReference type="InterPro" id="IPR029064">
    <property type="entry name" value="Ribosomal_eL30-like_sf"/>
</dbReference>
<dbReference type="EMBL" id="KI927896">
    <property type="protein sequence ID" value="ETW30661.1"/>
    <property type="molecule type" value="Genomic_DNA"/>
</dbReference>
<dbReference type="GO" id="GO:0003723">
    <property type="term" value="F:RNA binding"/>
    <property type="evidence" value="ECO:0007669"/>
    <property type="project" value="InterPro"/>
</dbReference>
<evidence type="ECO:0000259" key="4">
    <source>
        <dbReference type="Pfam" id="PF01248"/>
    </source>
</evidence>
<dbReference type="InterPro" id="IPR022991">
    <property type="entry name" value="Ribosomal_eL30_CS"/>
</dbReference>
<reference evidence="5 6" key="2">
    <citation type="submission" date="2013-02" db="EMBL/GenBank/DDBJ databases">
        <title>The Genome Sequence of Plasmodium falciparum FCH/4.</title>
        <authorList>
            <consortium name="The Broad Institute Genome Sequencing Platform"/>
            <consortium name="The Broad Institute Genome Sequencing Center for Infectious Disease"/>
            <person name="Neafsey D."/>
            <person name="Cheeseman I."/>
            <person name="Volkman S."/>
            <person name="Adams J."/>
            <person name="Walker B."/>
            <person name="Young S.K."/>
            <person name="Zeng Q."/>
            <person name="Gargeya S."/>
            <person name="Fitzgerald M."/>
            <person name="Haas B."/>
            <person name="Abouelleil A."/>
            <person name="Alvarado L."/>
            <person name="Arachchi H.M."/>
            <person name="Berlin A.M."/>
            <person name="Chapman S.B."/>
            <person name="Dewar J."/>
            <person name="Goldberg J."/>
            <person name="Griggs A."/>
            <person name="Gujja S."/>
            <person name="Hansen M."/>
            <person name="Howarth C."/>
            <person name="Imamovic A."/>
            <person name="Larimer J."/>
            <person name="McCowan C."/>
            <person name="Murphy C."/>
            <person name="Neiman D."/>
            <person name="Pearson M."/>
            <person name="Priest M."/>
            <person name="Roberts A."/>
            <person name="Saif S."/>
            <person name="Shea T."/>
            <person name="Sisk P."/>
            <person name="Sykes S."/>
            <person name="Wortman J."/>
            <person name="Nusbaum C."/>
            <person name="Birren B."/>
        </authorList>
    </citation>
    <scope>NUCLEOTIDE SEQUENCE [LARGE SCALE GENOMIC DNA]</scope>
    <source>
        <strain evidence="5 6">FCH/4</strain>
    </source>
</reference>
<dbReference type="GO" id="GO:0005840">
    <property type="term" value="C:ribosome"/>
    <property type="evidence" value="ECO:0007669"/>
    <property type="project" value="UniProtKB-KW"/>
</dbReference>
<organism evidence="5 6">
    <name type="scientific">Plasmodium falciparum FCH/4</name>
    <dbReference type="NCBI Taxonomy" id="1036724"/>
    <lineage>
        <taxon>Eukaryota</taxon>
        <taxon>Sar</taxon>
        <taxon>Alveolata</taxon>
        <taxon>Apicomplexa</taxon>
        <taxon>Aconoidasida</taxon>
        <taxon>Haemosporida</taxon>
        <taxon>Plasmodiidae</taxon>
        <taxon>Plasmodium</taxon>
        <taxon>Plasmodium (Laverania)</taxon>
    </lineage>
</organism>
<name>A0A024VRZ3_PLAFA</name>
<evidence type="ECO:0000313" key="6">
    <source>
        <dbReference type="Proteomes" id="UP000030656"/>
    </source>
</evidence>
<evidence type="ECO:0000256" key="3">
    <source>
        <dbReference type="ARBA" id="ARBA00023274"/>
    </source>
</evidence>
<dbReference type="GO" id="GO:1990904">
    <property type="term" value="C:ribonucleoprotein complex"/>
    <property type="evidence" value="ECO:0007669"/>
    <property type="project" value="UniProtKB-KW"/>
</dbReference>
<dbReference type="Proteomes" id="UP000030656">
    <property type="component" value="Unassembled WGS sequence"/>
</dbReference>
<accession>A0A024VRZ3</accession>
<keyword evidence="2 5" id="KW-0689">Ribosomal protein</keyword>
<sequence length="45" mass="4869">MLSKCGVHDYHGDNNDLGTACGKLFRISCLVITDVGDSDIIKTNE</sequence>
<dbReference type="InterPro" id="IPR039109">
    <property type="entry name" value="Ribosomal_eL30-like"/>
</dbReference>
<dbReference type="PANTHER" id="PTHR11449">
    <property type="entry name" value="RIBOSOMAL PROTEIN L30"/>
    <property type="match status" value="1"/>
</dbReference>
<feature type="domain" description="Ribosomal protein eL8/eL30/eS12/Gadd45" evidence="4">
    <location>
        <begin position="5"/>
        <end position="41"/>
    </location>
</feature>
<dbReference type="SUPFAM" id="SSF55315">
    <property type="entry name" value="L30e-like"/>
    <property type="match status" value="1"/>
</dbReference>
<evidence type="ECO:0000256" key="2">
    <source>
        <dbReference type="ARBA" id="ARBA00022980"/>
    </source>
</evidence>